<dbReference type="RefSeq" id="WP_270898479.1">
    <property type="nucleotide sequence ID" value="NZ_JBHSPF010000055.1"/>
</dbReference>
<evidence type="ECO:0000313" key="5">
    <source>
        <dbReference type="EMBL" id="MFC5629182.1"/>
    </source>
</evidence>
<comment type="similarity">
    <text evidence="1 4">Belongs to the 5-formyltetrahydrofolate cyclo-ligase family.</text>
</comment>
<keyword evidence="3 4" id="KW-0067">ATP-binding</keyword>
<evidence type="ECO:0000313" key="6">
    <source>
        <dbReference type="Proteomes" id="UP001596143"/>
    </source>
</evidence>
<protein>
    <recommendedName>
        <fullName evidence="4">5-formyltetrahydrofolate cyclo-ligase</fullName>
        <ecNumber evidence="4">6.3.3.2</ecNumber>
    </recommendedName>
</protein>
<keyword evidence="4" id="KW-0479">Metal-binding</keyword>
<dbReference type="PANTHER" id="PTHR23407">
    <property type="entry name" value="ATPASE INHIBITOR/5-FORMYLTETRAHYDROFOLATE CYCLO-LIGASE"/>
    <property type="match status" value="1"/>
</dbReference>
<dbReference type="Pfam" id="PF01812">
    <property type="entry name" value="5-FTHF_cyc-lig"/>
    <property type="match status" value="1"/>
</dbReference>
<keyword evidence="4" id="KW-0460">Magnesium</keyword>
<sequence length="197" mass="22996">MSIAKEKKELRKRIQQIFQTTDPSILQAKSERLYTHLFSWSYWQQAKVVATTISTAFEINSTPIIEKGWEEGKWIAVPKVEPKQHHLHFYKIRSFRETKQQFADIYEPDPSLCSPVPPERLELMIVPGLAFDQQLFRLGFGGGFYDRFLQGKHIFLCGLALDFQLVDHLPTEPHDIPLDALITEEGIRYRENDTRHV</sequence>
<keyword evidence="5" id="KW-0436">Ligase</keyword>
<keyword evidence="6" id="KW-1185">Reference proteome</keyword>
<accession>A0ABW0U6U1</accession>
<comment type="catalytic activity">
    <reaction evidence="4">
        <text>(6S)-5-formyl-5,6,7,8-tetrahydrofolate + ATP = (6R)-5,10-methenyltetrahydrofolate + ADP + phosphate</text>
        <dbReference type="Rhea" id="RHEA:10488"/>
        <dbReference type="ChEBI" id="CHEBI:30616"/>
        <dbReference type="ChEBI" id="CHEBI:43474"/>
        <dbReference type="ChEBI" id="CHEBI:57455"/>
        <dbReference type="ChEBI" id="CHEBI:57457"/>
        <dbReference type="ChEBI" id="CHEBI:456216"/>
        <dbReference type="EC" id="6.3.3.2"/>
    </reaction>
</comment>
<evidence type="ECO:0000256" key="3">
    <source>
        <dbReference type="ARBA" id="ARBA00022840"/>
    </source>
</evidence>
<reference evidence="6" key="1">
    <citation type="journal article" date="2019" name="Int. J. Syst. Evol. Microbiol.">
        <title>The Global Catalogue of Microorganisms (GCM) 10K type strain sequencing project: providing services to taxonomists for standard genome sequencing and annotation.</title>
        <authorList>
            <consortium name="The Broad Institute Genomics Platform"/>
            <consortium name="The Broad Institute Genome Sequencing Center for Infectious Disease"/>
            <person name="Wu L."/>
            <person name="Ma J."/>
        </authorList>
    </citation>
    <scope>NUCLEOTIDE SEQUENCE [LARGE SCALE GENOMIC DNA]</scope>
    <source>
        <strain evidence="6">CGMCC 1.15790</strain>
    </source>
</reference>
<name>A0ABW0U6U1_9BACI</name>
<evidence type="ECO:0000256" key="2">
    <source>
        <dbReference type="ARBA" id="ARBA00022741"/>
    </source>
</evidence>
<organism evidence="5 6">
    <name type="scientific">Aliibacillus thermotolerans</name>
    <dbReference type="NCBI Taxonomy" id="1834418"/>
    <lineage>
        <taxon>Bacteria</taxon>
        <taxon>Bacillati</taxon>
        <taxon>Bacillota</taxon>
        <taxon>Bacilli</taxon>
        <taxon>Bacillales</taxon>
        <taxon>Bacillaceae</taxon>
        <taxon>Aliibacillus</taxon>
    </lineage>
</organism>
<dbReference type="SUPFAM" id="SSF100950">
    <property type="entry name" value="NagB/RpiA/CoA transferase-like"/>
    <property type="match status" value="1"/>
</dbReference>
<comment type="cofactor">
    <cofactor evidence="4">
        <name>Mg(2+)</name>
        <dbReference type="ChEBI" id="CHEBI:18420"/>
    </cofactor>
</comment>
<dbReference type="GO" id="GO:0030272">
    <property type="term" value="F:5-formyltetrahydrofolate cyclo-ligase activity"/>
    <property type="evidence" value="ECO:0007669"/>
    <property type="project" value="UniProtKB-EC"/>
</dbReference>
<dbReference type="EC" id="6.3.3.2" evidence="4"/>
<dbReference type="InterPro" id="IPR037171">
    <property type="entry name" value="NagB/RpiA_transferase-like"/>
</dbReference>
<dbReference type="Proteomes" id="UP001596143">
    <property type="component" value="Unassembled WGS sequence"/>
</dbReference>
<dbReference type="PIRSF" id="PIRSF006806">
    <property type="entry name" value="FTHF_cligase"/>
    <property type="match status" value="1"/>
</dbReference>
<comment type="caution">
    <text evidence="5">The sequence shown here is derived from an EMBL/GenBank/DDBJ whole genome shotgun (WGS) entry which is preliminary data.</text>
</comment>
<dbReference type="NCBIfam" id="TIGR02727">
    <property type="entry name" value="MTHFS_bact"/>
    <property type="match status" value="1"/>
</dbReference>
<proteinExistence type="inferred from homology"/>
<keyword evidence="2 4" id="KW-0547">Nucleotide-binding</keyword>
<dbReference type="InterPro" id="IPR002698">
    <property type="entry name" value="FTHF_cligase"/>
</dbReference>
<evidence type="ECO:0000256" key="4">
    <source>
        <dbReference type="RuleBase" id="RU361279"/>
    </source>
</evidence>
<dbReference type="InterPro" id="IPR024185">
    <property type="entry name" value="FTHF_cligase-like_sf"/>
</dbReference>
<gene>
    <name evidence="5" type="ORF">ACFPTR_09935</name>
</gene>
<dbReference type="EMBL" id="JBHSPF010000055">
    <property type="protein sequence ID" value="MFC5629182.1"/>
    <property type="molecule type" value="Genomic_DNA"/>
</dbReference>
<dbReference type="PANTHER" id="PTHR23407:SF1">
    <property type="entry name" value="5-FORMYLTETRAHYDROFOLATE CYCLO-LIGASE"/>
    <property type="match status" value="1"/>
</dbReference>
<dbReference type="Gene3D" id="3.40.50.10420">
    <property type="entry name" value="NagB/RpiA/CoA transferase-like"/>
    <property type="match status" value="1"/>
</dbReference>
<evidence type="ECO:0000256" key="1">
    <source>
        <dbReference type="ARBA" id="ARBA00010638"/>
    </source>
</evidence>